<dbReference type="SMART" id="SM00631">
    <property type="entry name" value="Zn_pept"/>
    <property type="match status" value="1"/>
</dbReference>
<dbReference type="InterPro" id="IPR003146">
    <property type="entry name" value="M14A_act_pep"/>
</dbReference>
<feature type="signal peptide" evidence="14">
    <location>
        <begin position="1"/>
        <end position="23"/>
    </location>
</feature>
<dbReference type="GO" id="GO:0004181">
    <property type="term" value="F:metallocarboxypeptidase activity"/>
    <property type="evidence" value="ECO:0007669"/>
    <property type="project" value="InterPro"/>
</dbReference>
<evidence type="ECO:0000256" key="7">
    <source>
        <dbReference type="ARBA" id="ARBA00022801"/>
    </source>
</evidence>
<organism evidence="17 18">
    <name type="scientific">Ditylenchus destructor</name>
    <dbReference type="NCBI Taxonomy" id="166010"/>
    <lineage>
        <taxon>Eukaryota</taxon>
        <taxon>Metazoa</taxon>
        <taxon>Ecdysozoa</taxon>
        <taxon>Nematoda</taxon>
        <taxon>Chromadorea</taxon>
        <taxon>Rhabditida</taxon>
        <taxon>Tylenchina</taxon>
        <taxon>Tylenchomorpha</taxon>
        <taxon>Sphaerularioidea</taxon>
        <taxon>Anguinidae</taxon>
        <taxon>Anguininae</taxon>
        <taxon>Ditylenchus</taxon>
    </lineage>
</organism>
<gene>
    <name evidence="17" type="ORF">DdX_14935</name>
</gene>
<dbReference type="PANTHER" id="PTHR11705">
    <property type="entry name" value="PROTEASE FAMILY M14 CARBOXYPEPTIDASE A,B"/>
    <property type="match status" value="1"/>
</dbReference>
<dbReference type="InterPro" id="IPR000834">
    <property type="entry name" value="Peptidase_M14"/>
</dbReference>
<evidence type="ECO:0000259" key="16">
    <source>
        <dbReference type="PROSITE" id="PS52035"/>
    </source>
</evidence>
<evidence type="ECO:0000256" key="14">
    <source>
        <dbReference type="SAM" id="SignalP"/>
    </source>
</evidence>
<dbReference type="GO" id="GO:0005615">
    <property type="term" value="C:extracellular space"/>
    <property type="evidence" value="ECO:0007669"/>
    <property type="project" value="TreeGrafter"/>
</dbReference>
<comment type="cofactor">
    <cofactor evidence="1">
        <name>Zn(2+)</name>
        <dbReference type="ChEBI" id="CHEBI:29105"/>
    </cofactor>
</comment>
<comment type="caution">
    <text evidence="17">The sequence shown here is derived from an EMBL/GenBank/DDBJ whole genome shotgun (WGS) entry which is preliminary data.</text>
</comment>
<keyword evidence="4" id="KW-0645">Protease</keyword>
<dbReference type="Proteomes" id="UP001201812">
    <property type="component" value="Unassembled WGS sequence"/>
</dbReference>
<dbReference type="SUPFAM" id="SSF53187">
    <property type="entry name" value="Zn-dependent exopeptidases"/>
    <property type="match status" value="1"/>
</dbReference>
<dbReference type="PROSITE" id="PS51670">
    <property type="entry name" value="SHKT"/>
    <property type="match status" value="1"/>
</dbReference>
<reference evidence="17" key="1">
    <citation type="submission" date="2022-01" db="EMBL/GenBank/DDBJ databases">
        <title>Genome Sequence Resource for Two Populations of Ditylenchus destructor, the Migratory Endoparasitic Phytonematode.</title>
        <authorList>
            <person name="Zhang H."/>
            <person name="Lin R."/>
            <person name="Xie B."/>
        </authorList>
    </citation>
    <scope>NUCLEOTIDE SEQUENCE</scope>
    <source>
        <strain evidence="17">BazhouSP</strain>
    </source>
</reference>
<dbReference type="PANTHER" id="PTHR11705:SF131">
    <property type="entry name" value="SHKT DOMAIN-CONTAINING PROTEIN"/>
    <property type="match status" value="1"/>
</dbReference>
<dbReference type="EMBL" id="JAKKPZ010000083">
    <property type="protein sequence ID" value="KAI1703394.1"/>
    <property type="molecule type" value="Genomic_DNA"/>
</dbReference>
<accession>A0AAD4MRW6</accession>
<evidence type="ECO:0000256" key="10">
    <source>
        <dbReference type="ARBA" id="ARBA00023157"/>
    </source>
</evidence>
<keyword evidence="3 17" id="KW-0121">Carboxypeptidase</keyword>
<feature type="domain" description="ShKT" evidence="15">
    <location>
        <begin position="546"/>
        <end position="582"/>
    </location>
</feature>
<evidence type="ECO:0000256" key="11">
    <source>
        <dbReference type="PROSITE-ProRule" id="PRU01005"/>
    </source>
</evidence>
<keyword evidence="10" id="KW-1015">Disulfide bond</keyword>
<name>A0AAD4MRW6_9BILA</name>
<keyword evidence="6 14" id="KW-0732">Signal</keyword>
<dbReference type="PROSITE" id="PS00133">
    <property type="entry name" value="CARBOXYPEPT_ZN_2"/>
    <property type="match status" value="1"/>
</dbReference>
<dbReference type="AlphaFoldDB" id="A0AAD4MRW6"/>
<dbReference type="Pfam" id="PF02244">
    <property type="entry name" value="Propep_M14"/>
    <property type="match status" value="1"/>
</dbReference>
<comment type="caution">
    <text evidence="11">Lacks conserved residue(s) required for the propagation of feature annotation.</text>
</comment>
<dbReference type="FunFam" id="3.40.630.10:FF:000084">
    <property type="entry name" value="Carboxypeptidase B2"/>
    <property type="match status" value="1"/>
</dbReference>
<comment type="similarity">
    <text evidence="2 12">Belongs to the peptidase M14 family.</text>
</comment>
<feature type="chain" id="PRO_5042119774" evidence="14">
    <location>
        <begin position="24"/>
        <end position="582"/>
    </location>
</feature>
<feature type="domain" description="Peptidase M14" evidence="16">
    <location>
        <begin position="175"/>
        <end position="492"/>
    </location>
</feature>
<dbReference type="CDD" id="cd03860">
    <property type="entry name" value="M14_CP_A-B_like"/>
    <property type="match status" value="1"/>
</dbReference>
<evidence type="ECO:0000256" key="13">
    <source>
        <dbReference type="SAM" id="MobiDB-lite"/>
    </source>
</evidence>
<dbReference type="InterPro" id="IPR003582">
    <property type="entry name" value="ShKT_dom"/>
</dbReference>
<keyword evidence="8" id="KW-0862">Zinc</keyword>
<dbReference type="Pfam" id="PF00246">
    <property type="entry name" value="Peptidase_M14"/>
    <property type="match status" value="1"/>
</dbReference>
<evidence type="ECO:0000256" key="9">
    <source>
        <dbReference type="ARBA" id="ARBA00023049"/>
    </source>
</evidence>
<evidence type="ECO:0000313" key="18">
    <source>
        <dbReference type="Proteomes" id="UP001201812"/>
    </source>
</evidence>
<dbReference type="SUPFAM" id="SSF54897">
    <property type="entry name" value="Protease propeptides/inhibitors"/>
    <property type="match status" value="1"/>
</dbReference>
<evidence type="ECO:0000256" key="3">
    <source>
        <dbReference type="ARBA" id="ARBA00022645"/>
    </source>
</evidence>
<evidence type="ECO:0000256" key="1">
    <source>
        <dbReference type="ARBA" id="ARBA00001947"/>
    </source>
</evidence>
<dbReference type="InterPro" id="IPR036990">
    <property type="entry name" value="M14A-like_propep"/>
</dbReference>
<keyword evidence="7" id="KW-0378">Hydrolase</keyword>
<proteinExistence type="inferred from homology"/>
<evidence type="ECO:0000256" key="6">
    <source>
        <dbReference type="ARBA" id="ARBA00022729"/>
    </source>
</evidence>
<evidence type="ECO:0000256" key="12">
    <source>
        <dbReference type="PROSITE-ProRule" id="PRU01379"/>
    </source>
</evidence>
<dbReference type="InterPro" id="IPR057247">
    <property type="entry name" value="CARBOXYPEPT_ZN_2"/>
</dbReference>
<evidence type="ECO:0000259" key="15">
    <source>
        <dbReference type="PROSITE" id="PS51670"/>
    </source>
</evidence>
<evidence type="ECO:0000313" key="17">
    <source>
        <dbReference type="EMBL" id="KAI1703394.1"/>
    </source>
</evidence>
<sequence length="582" mass="65956">MARQSLHIWRFLAVLVAIDKAESVPSRVMLDETIFENETIIASSQNITESGNGWLSNHNGQYKIYQIRPRSAEHMRILEDFEKDGIVDFWRLPVSANSSADVMVDGDSEHTKPFFDFLQKAQLDTRILVDDLAKFIEEKETIQPPKFSDGTGKWQRDSPTFGPHNSNTFGLVMGEYHSYDDILAFMARVEGQLPRGIVQLRSIGRSSEGRDIRGIQFGRPRDTTRPVVWIDAGIHSREWTAIHTAVYFIYHIANEILLGKDSPLLKYLESIDVLILPCVNPDGYEYTKSDPRNPVVRFWRKSRSAERCDTDNSNQMRCCRGVDLNRNFDFRFAETGTSYFPCSEIFHGSGAFSEPETRAIRDAVLNSDLKDRIAAMVTMHAYSQLWIYPFSHRKHAYPPDINELKAVARKAVTAIGEKFGTHYMYGTGPEIIYAYAGGSADWAKQTANIKYTYTIELRPNYWSWNGFILERSQLIPTARETFDGVLVVLESVYNNVNKLSGDGVPSKLVANQSPPKPNPGPVAASSPTWLGPKASQAQSAEQTQECKDKVSYCRQWLSRHPTLCRESPTSMRRDCAKTCNTC</sequence>
<evidence type="ECO:0000256" key="5">
    <source>
        <dbReference type="ARBA" id="ARBA00022723"/>
    </source>
</evidence>
<dbReference type="PRINTS" id="PR00765">
    <property type="entry name" value="CRBOXYPTASEA"/>
</dbReference>
<dbReference type="GO" id="GO:0008270">
    <property type="term" value="F:zinc ion binding"/>
    <property type="evidence" value="ECO:0007669"/>
    <property type="project" value="InterPro"/>
</dbReference>
<dbReference type="GO" id="GO:0006508">
    <property type="term" value="P:proteolysis"/>
    <property type="evidence" value="ECO:0007669"/>
    <property type="project" value="UniProtKB-KW"/>
</dbReference>
<dbReference type="Gene3D" id="3.40.630.10">
    <property type="entry name" value="Zn peptidases"/>
    <property type="match status" value="1"/>
</dbReference>
<feature type="active site" description="Proton donor/acceptor" evidence="12">
    <location>
        <position position="456"/>
    </location>
</feature>
<keyword evidence="9" id="KW-0482">Metalloprotease</keyword>
<keyword evidence="5" id="KW-0479">Metal-binding</keyword>
<evidence type="ECO:0000256" key="8">
    <source>
        <dbReference type="ARBA" id="ARBA00022833"/>
    </source>
</evidence>
<keyword evidence="18" id="KW-1185">Reference proteome</keyword>
<evidence type="ECO:0000256" key="2">
    <source>
        <dbReference type="ARBA" id="ARBA00005988"/>
    </source>
</evidence>
<feature type="region of interest" description="Disordered" evidence="13">
    <location>
        <begin position="504"/>
        <end position="537"/>
    </location>
</feature>
<protein>
    <submittedName>
        <fullName evidence="17">Zinc carboxypeptidase domain-containing protein</fullName>
    </submittedName>
</protein>
<evidence type="ECO:0000256" key="4">
    <source>
        <dbReference type="ARBA" id="ARBA00022670"/>
    </source>
</evidence>
<dbReference type="Pfam" id="PF01549">
    <property type="entry name" value="ShK"/>
    <property type="match status" value="1"/>
</dbReference>
<dbReference type="Gene3D" id="3.30.70.340">
    <property type="entry name" value="Metallocarboxypeptidase-like"/>
    <property type="match status" value="1"/>
</dbReference>
<dbReference type="PROSITE" id="PS52035">
    <property type="entry name" value="PEPTIDASE_M14"/>
    <property type="match status" value="1"/>
</dbReference>